<dbReference type="NCBIfam" id="TIGR03928">
    <property type="entry name" value="T7_EssCb_Firm"/>
    <property type="match status" value="1"/>
</dbReference>
<accession>A0AAE8G052</accession>
<dbReference type="PROSITE" id="PS50901">
    <property type="entry name" value="FTSK"/>
    <property type="match status" value="2"/>
</dbReference>
<feature type="domain" description="FtsK" evidence="7">
    <location>
        <begin position="663"/>
        <end position="865"/>
    </location>
</feature>
<feature type="coiled-coil region" evidence="5">
    <location>
        <begin position="1083"/>
        <end position="1113"/>
    </location>
</feature>
<dbReference type="Gene3D" id="3.40.50.300">
    <property type="entry name" value="P-loop containing nucleotide triphosphate hydrolases"/>
    <property type="match status" value="2"/>
</dbReference>
<dbReference type="PANTHER" id="PTHR22683:SF1">
    <property type="entry name" value="TYPE VII SECRETION SYSTEM PROTEIN ESSC"/>
    <property type="match status" value="1"/>
</dbReference>
<dbReference type="InterPro" id="IPR027417">
    <property type="entry name" value="P-loop_NTPase"/>
</dbReference>
<dbReference type="InterPro" id="IPR002543">
    <property type="entry name" value="FtsK_dom"/>
</dbReference>
<feature type="binding site" evidence="4">
    <location>
        <begin position="1030"/>
        <end position="1037"/>
    </location>
    <ligand>
        <name>ATP</name>
        <dbReference type="ChEBI" id="CHEBI:30616"/>
    </ligand>
</feature>
<gene>
    <name evidence="8" type="primary">eccCa1</name>
    <name evidence="8" type="ORF">D8827_06225</name>
</gene>
<evidence type="ECO:0000256" key="5">
    <source>
        <dbReference type="SAM" id="Coils"/>
    </source>
</evidence>
<dbReference type="GO" id="GO:0016020">
    <property type="term" value="C:membrane"/>
    <property type="evidence" value="ECO:0007669"/>
    <property type="project" value="UniProtKB-SubCell"/>
</dbReference>
<dbReference type="GO" id="GO:0005524">
    <property type="term" value="F:ATP binding"/>
    <property type="evidence" value="ECO:0007669"/>
    <property type="project" value="UniProtKB-UniRule"/>
</dbReference>
<keyword evidence="6" id="KW-0472">Membrane</keyword>
<dbReference type="EMBL" id="RJOO01000003">
    <property type="protein sequence ID" value="RSJ23251.1"/>
    <property type="molecule type" value="Genomic_DNA"/>
</dbReference>
<comment type="caution">
    <text evidence="8">The sequence shown here is derived from an EMBL/GenBank/DDBJ whole genome shotgun (WGS) entry which is preliminary data.</text>
</comment>
<protein>
    <submittedName>
        <fullName evidence="8">ESX-1 secretion system protein EccCa1</fullName>
    </submittedName>
</protein>
<dbReference type="CDD" id="cd01127">
    <property type="entry name" value="TrwB_TraG_TraD_VirD4"/>
    <property type="match status" value="1"/>
</dbReference>
<evidence type="ECO:0000256" key="1">
    <source>
        <dbReference type="ARBA" id="ARBA00022737"/>
    </source>
</evidence>
<keyword evidence="3 4" id="KW-0067">ATP-binding</keyword>
<evidence type="ECO:0000313" key="8">
    <source>
        <dbReference type="EMBL" id="RSJ23251.1"/>
    </source>
</evidence>
<evidence type="ECO:0000256" key="2">
    <source>
        <dbReference type="ARBA" id="ARBA00022741"/>
    </source>
</evidence>
<sequence>MEKPQKKIVSLLRETVNRMKKEIQYYHQLGDQLINTYQAVYILVVKGSQLTQANLLDNQEIEINHQQYSVKNGAAYRNGVLLEQGETSFSDETIILLNPDKDIYTTFISSPNEWMCNHQKTADLYLDSTTELIFSNDQVYIELNGNSVYLNSQLIEKSGLYLFSVGDVLVVDYCFIEKRAQQWKISTLFREPIFNTDKILVQDRIDEFPPDFPEYRRSPRVNPVIHSDKIIINQPPQPAKPAKNSLLRAIVPSLGMFAMTALMSVFYKGNAIMMLGMGGFSLLTAAMSMTQYFQDKRDFKNDEIMRVKDYEHYLLERVSQLSSYYKEEKDILNYHQPDIQTLADIISHYDSRIYERLDYNEDFLQISLGKGDKFSQLELQTNFDEQSKDASSIFANNVINQYKMQKQVPITVNVAQATVGLIGTYEVTKTAVYNILLQLATFHSYLDINFINLIPEAHYKDDWNEWRFLPHFKMQERNIRGFVHDARSRDAVLNSFYRIIQKRSQIKREMGDKDARFKPHYVLTIFDDSHLLGHSLNEYLAKDLTDIGVTVIWVKEARRLLPETVTTLVEYKNQNAGQIVNDAGSYSAQTFVPYPALSTYETSVRTLANLKHVEIEKNTIPKSVTFLELYQVKQVEELNLATNWNQADTSKTLAVPIGLRGKDDVVELNLHERAHGPHGLVAGTTGSGKSEILQSYILSLAVHFSPEDVGFLTIDFKGGGMANLFKDLPHMLGSITNLDGASSARALASIKAELHKRQRLFNQFEVNHINGYTKLYKEGKNVSDKTGYPTKPLPHLFLISDEFAELKENEPEFMTELVSIARIGRSLGVHLILATQKPSGVVNDQIWSNSRFKLALKVSDVADSNEIIKTPDAASITEPGRAYLQVGNNEIYELFQSAWSGAIYAPRTIGKVKKVDERIWLINDLGQYELLSGDLSQEEGYDVSQIAEVTELEAIINYIAAFTKTADVVMPDRPWLEPLRKHVVSPSLEVNWTDNKTLSVPFAEMDIPAKQKQVNFDFNLEELGHTVFYGSPGYGKSVALQTLVMNLARANTPEQVQFSLFDFGTNGLLPLKNLPHVVDLTRLDEEEKLVKFLKRIEQELKERKEKFADYNVASLAQYEQKSGEKLPISLTIFDGFDSLKDHPLEETIEALINRILREGSSLGFYVILTALRSNSLKISMSSNISSRIVLFMVDETAANEIIGREALIQQEILGRGQIKEEAVHAIQIYLPTDGNTDIERLTHLESEIKVISQMWTGKRPAPIPMLPREITLSDFSNNPQIIQMWKNNQVPIGFDKESTTPMGFTPQKDGYFEFLYETIQQQEYGENAILLGLQNQSAIAEKVLLNTGKAYRKSVEMFDRIIESDVIAEFFNDIQGEIEGRQKGKEATPMYIFVHEAHLLSNLLNLKITENLFKRLLMQAGSVNIHFIFSGEQKKIGEGYLDVDKVLKVNIPAGCVGTRFQDQSIAKVQTSFKESVVAEDECNFFVGRKGYRLRMIIAD</sequence>
<keyword evidence="2 4" id="KW-0547">Nucleotide-binding</keyword>
<feature type="transmembrane region" description="Helical" evidence="6">
    <location>
        <begin position="246"/>
        <end position="267"/>
    </location>
</feature>
<evidence type="ECO:0000256" key="6">
    <source>
        <dbReference type="SAM" id="Phobius"/>
    </source>
</evidence>
<evidence type="ECO:0000256" key="4">
    <source>
        <dbReference type="PROSITE-ProRule" id="PRU00289"/>
    </source>
</evidence>
<reference evidence="8 9" key="1">
    <citation type="submission" date="2018-11" db="EMBL/GenBank/DDBJ databases">
        <title>Species Designations Belie Phenotypic and Genotypic Heterogeneity in Oral Streptococci.</title>
        <authorList>
            <person name="Velsko I."/>
        </authorList>
    </citation>
    <scope>NUCLEOTIDE SEQUENCE [LARGE SCALE GENOMIC DNA]</scope>
    <source>
        <strain evidence="8 9">KLC02</strain>
    </source>
</reference>
<dbReference type="PANTHER" id="PTHR22683">
    <property type="entry name" value="SPORULATION PROTEIN RELATED"/>
    <property type="match status" value="1"/>
</dbReference>
<evidence type="ECO:0000313" key="9">
    <source>
        <dbReference type="Proteomes" id="UP000267137"/>
    </source>
</evidence>
<keyword evidence="1" id="KW-0677">Repeat</keyword>
<dbReference type="SUPFAM" id="SSF52540">
    <property type="entry name" value="P-loop containing nucleoside triphosphate hydrolases"/>
    <property type="match status" value="2"/>
</dbReference>
<dbReference type="InterPro" id="IPR023839">
    <property type="entry name" value="Firmicutes_EssC_C"/>
</dbReference>
<organism evidence="8 9">
    <name type="scientific">Streptococcus intermedius</name>
    <dbReference type="NCBI Taxonomy" id="1338"/>
    <lineage>
        <taxon>Bacteria</taxon>
        <taxon>Bacillati</taxon>
        <taxon>Bacillota</taxon>
        <taxon>Bacilli</taxon>
        <taxon>Lactobacillales</taxon>
        <taxon>Streptococcaceae</taxon>
        <taxon>Streptococcus</taxon>
        <taxon>Streptococcus anginosus group</taxon>
    </lineage>
</organism>
<proteinExistence type="predicted"/>
<dbReference type="InterPro" id="IPR050206">
    <property type="entry name" value="FtsK/SpoIIIE/SftA"/>
</dbReference>
<name>A0AAE8G052_STRIT</name>
<evidence type="ECO:0000256" key="3">
    <source>
        <dbReference type="ARBA" id="ARBA00022840"/>
    </source>
</evidence>
<keyword evidence="6" id="KW-1133">Transmembrane helix</keyword>
<feature type="binding site" evidence="4">
    <location>
        <begin position="683"/>
        <end position="690"/>
    </location>
    <ligand>
        <name>ATP</name>
        <dbReference type="ChEBI" id="CHEBI:30616"/>
    </ligand>
</feature>
<keyword evidence="6" id="KW-0812">Transmembrane</keyword>
<dbReference type="GO" id="GO:0003677">
    <property type="term" value="F:DNA binding"/>
    <property type="evidence" value="ECO:0007669"/>
    <property type="project" value="InterPro"/>
</dbReference>
<dbReference type="Pfam" id="PF01580">
    <property type="entry name" value="FtsK_SpoIIIE"/>
    <property type="match status" value="2"/>
</dbReference>
<keyword evidence="5" id="KW-0175">Coiled coil</keyword>
<feature type="domain" description="FtsK" evidence="7">
    <location>
        <begin position="1011"/>
        <end position="1199"/>
    </location>
</feature>
<dbReference type="GO" id="GO:0007059">
    <property type="term" value="P:chromosome segregation"/>
    <property type="evidence" value="ECO:0007669"/>
    <property type="project" value="UniProtKB-KW"/>
</dbReference>
<evidence type="ECO:0000259" key="7">
    <source>
        <dbReference type="PROSITE" id="PS50901"/>
    </source>
</evidence>
<dbReference type="Proteomes" id="UP000267137">
    <property type="component" value="Unassembled WGS sequence"/>
</dbReference>